<evidence type="ECO:0000313" key="2">
    <source>
        <dbReference type="Proteomes" id="UP001237105"/>
    </source>
</evidence>
<sequence length="306" mass="33959">MANGIDYLMSVTEHLTAADPPAPRDLKYAVLHLQGAVEVLLKVRLLREHWTFVFPDLDHAKTTRDAFDSGDFKSCTTETAVSRLKKIAGVEIGERPARALSRLTKSRNALQHFGLTASAPQIEANAAEVLDFLLDFLHTQLLPSLPAAEAGSTWTDLNTVRERLATIKSFLAKRHQQIRAELAPLLHATVECPLCGQWAMSVGVEEPTCRFCLVTWDDIGHLVMNYLGTFDRPGLEEARCPECGEQDLILNARVAAHPDRASALCFSCTAVLEHPVECSSCEELYERSADDFGLCPDCLQQRIDRF</sequence>
<protein>
    <submittedName>
        <fullName evidence="1">Uncharacterized protein</fullName>
    </submittedName>
</protein>
<proteinExistence type="predicted"/>
<evidence type="ECO:0000313" key="1">
    <source>
        <dbReference type="EMBL" id="MDI3417289.1"/>
    </source>
</evidence>
<dbReference type="RefSeq" id="WP_282533198.1">
    <property type="nucleotide sequence ID" value="NZ_JASCIS010000001.1"/>
</dbReference>
<name>A0ABT6SNV7_9ACTN</name>
<dbReference type="EMBL" id="JASCIS010000001">
    <property type="protein sequence ID" value="MDI3417289.1"/>
    <property type="molecule type" value="Genomic_DNA"/>
</dbReference>
<reference evidence="1 2" key="1">
    <citation type="submission" date="2023-05" db="EMBL/GenBank/DDBJ databases">
        <title>Draft genome sequence of Streptomyces sp. B-S-A12 isolated from a cave soil in Thailand.</title>
        <authorList>
            <person name="Chamroensaksri N."/>
            <person name="Muangham S."/>
        </authorList>
    </citation>
    <scope>NUCLEOTIDE SEQUENCE [LARGE SCALE GENOMIC DNA]</scope>
    <source>
        <strain evidence="1 2">B-S-A12</strain>
    </source>
</reference>
<keyword evidence="2" id="KW-1185">Reference proteome</keyword>
<gene>
    <name evidence="1" type="ORF">QIT00_01715</name>
</gene>
<comment type="caution">
    <text evidence="1">The sequence shown here is derived from an EMBL/GenBank/DDBJ whole genome shotgun (WGS) entry which is preliminary data.</text>
</comment>
<organism evidence="1 2">
    <name type="scientific">Streptomyces luteolus</name>
    <dbReference type="NCBI Taxonomy" id="3043615"/>
    <lineage>
        <taxon>Bacteria</taxon>
        <taxon>Bacillati</taxon>
        <taxon>Actinomycetota</taxon>
        <taxon>Actinomycetes</taxon>
        <taxon>Kitasatosporales</taxon>
        <taxon>Streptomycetaceae</taxon>
        <taxon>Streptomyces</taxon>
    </lineage>
</organism>
<accession>A0ABT6SNV7</accession>
<dbReference type="Proteomes" id="UP001237105">
    <property type="component" value="Unassembled WGS sequence"/>
</dbReference>